<evidence type="ECO:0000313" key="3">
    <source>
        <dbReference type="Proteomes" id="UP001165292"/>
    </source>
</evidence>
<evidence type="ECO:0000313" key="2">
    <source>
        <dbReference type="EMBL" id="MCO7544732.1"/>
    </source>
</evidence>
<dbReference type="RefSeq" id="WP_014852254.1">
    <property type="nucleotide sequence ID" value="NZ_DALYQI010000020.1"/>
</dbReference>
<name>A0AA41WG63_9GAMM</name>
<organism evidence="2 3">
    <name type="scientific">Stutzerimonas nitrititolerans</name>
    <dbReference type="NCBI Taxonomy" id="2482751"/>
    <lineage>
        <taxon>Bacteria</taxon>
        <taxon>Pseudomonadati</taxon>
        <taxon>Pseudomonadota</taxon>
        <taxon>Gammaproteobacteria</taxon>
        <taxon>Pseudomonadales</taxon>
        <taxon>Pseudomonadaceae</taxon>
        <taxon>Stutzerimonas</taxon>
    </lineage>
</organism>
<proteinExistence type="predicted"/>
<evidence type="ECO:0000256" key="1">
    <source>
        <dbReference type="SAM" id="MobiDB-lite"/>
    </source>
</evidence>
<feature type="region of interest" description="Disordered" evidence="1">
    <location>
        <begin position="45"/>
        <end position="68"/>
    </location>
</feature>
<dbReference type="Proteomes" id="UP001165292">
    <property type="component" value="Unassembled WGS sequence"/>
</dbReference>
<protein>
    <submittedName>
        <fullName evidence="2">Uncharacterized protein</fullName>
    </submittedName>
</protein>
<reference evidence="2" key="1">
    <citation type="submission" date="2022-06" db="EMBL/GenBank/DDBJ databases">
        <title>Detection of beta-lactamases in bacteria of animal origin.</title>
        <authorList>
            <person name="Mlynarcik P."/>
            <person name="Zdarska V."/>
            <person name="Chudobova H."/>
            <person name="Prochazkova P."/>
            <person name="Hricova K."/>
            <person name="Mezerova K."/>
            <person name="Bardon J."/>
            <person name="Dolejska M."/>
            <person name="Sukkar I."/>
            <person name="Kolar M."/>
        </authorList>
    </citation>
    <scope>NUCLEOTIDE SEQUENCE</scope>
    <source>
        <strain evidence="2">S 300-3</strain>
    </source>
</reference>
<sequence length="68" mass="7495">MNRADPKKQSLIYADGYSYTEIFQLPDLPGLPGGNQLIRIFHPSSCDERDIPDAEPAPVLPSEPDQVA</sequence>
<accession>A0AA41WG63</accession>
<dbReference type="AlphaFoldDB" id="A0AA41WG63"/>
<gene>
    <name evidence="2" type="ORF">NJF43_08195</name>
</gene>
<dbReference type="EMBL" id="JAMYBS010000007">
    <property type="protein sequence ID" value="MCO7544732.1"/>
    <property type="molecule type" value="Genomic_DNA"/>
</dbReference>
<comment type="caution">
    <text evidence="2">The sequence shown here is derived from an EMBL/GenBank/DDBJ whole genome shotgun (WGS) entry which is preliminary data.</text>
</comment>